<dbReference type="Pfam" id="PF03009">
    <property type="entry name" value="GDPD"/>
    <property type="match status" value="1"/>
</dbReference>
<gene>
    <name evidence="2" type="ORF">EQP59_02510</name>
</gene>
<dbReference type="OrthoDB" id="384721at2"/>
<protein>
    <submittedName>
        <fullName evidence="2">Glycerophosphodiester phosphodiesterase family protein</fullName>
    </submittedName>
</protein>
<dbReference type="InterPro" id="IPR030395">
    <property type="entry name" value="GP_PDE_dom"/>
</dbReference>
<proteinExistence type="predicted"/>
<evidence type="ECO:0000313" key="2">
    <source>
        <dbReference type="EMBL" id="QAR30310.1"/>
    </source>
</evidence>
<evidence type="ECO:0000259" key="1">
    <source>
        <dbReference type="PROSITE" id="PS51704"/>
    </source>
</evidence>
<evidence type="ECO:0000313" key="3">
    <source>
        <dbReference type="Proteomes" id="UP000287701"/>
    </source>
</evidence>
<dbReference type="CDD" id="cd08566">
    <property type="entry name" value="GDPD_AtGDE_like"/>
    <property type="match status" value="1"/>
</dbReference>
<feature type="domain" description="GP-PDE" evidence="1">
    <location>
        <begin position="54"/>
        <end position="297"/>
    </location>
</feature>
<dbReference type="Proteomes" id="UP000287701">
    <property type="component" value="Chromosome"/>
</dbReference>
<dbReference type="Gene3D" id="3.20.20.190">
    <property type="entry name" value="Phosphatidylinositol (PI) phosphodiesterase"/>
    <property type="match status" value="1"/>
</dbReference>
<dbReference type="GO" id="GO:0006629">
    <property type="term" value="P:lipid metabolic process"/>
    <property type="evidence" value="ECO:0007669"/>
    <property type="project" value="InterPro"/>
</dbReference>
<sequence>MIQIINFVPMKNKTFLLLSLLLWLIWSCNPSKQKEEIATEPVTSTSDYFHSDQVLISAHRGGSGLKNYPENCLETMQYLRDHGVNLFEIDITESSDHQLLLMHDDHFERTTTGTGSLEGKTAAELRQVNLVDDFGNETTYKMPFLKDVLAWGEKEHAYFMIDFKKGVSYQKVIKEIRDADMQDQVALISYSVAQAEKLHKLAPEMMISVSARNQQELDWILATNIPHDKMVAFTGTKLSSPQLYKNLEKLGIPVNLGTLGNLDKRAEARGDDLYKKWHKEGVNIFSTDRPLEVYHVFH</sequence>
<dbReference type="InterPro" id="IPR017946">
    <property type="entry name" value="PLC-like_Pdiesterase_TIM-brl"/>
</dbReference>
<accession>A0A3R5Y2L5</accession>
<name>A0A3R5Y2L5_ORNRH</name>
<dbReference type="SUPFAM" id="SSF51695">
    <property type="entry name" value="PLC-like phosphodiesterases"/>
    <property type="match status" value="1"/>
</dbReference>
<dbReference type="PANTHER" id="PTHR46211">
    <property type="entry name" value="GLYCEROPHOSPHORYL DIESTER PHOSPHODIESTERASE"/>
    <property type="match status" value="1"/>
</dbReference>
<dbReference type="PANTHER" id="PTHR46211:SF14">
    <property type="entry name" value="GLYCEROPHOSPHODIESTER PHOSPHODIESTERASE"/>
    <property type="match status" value="1"/>
</dbReference>
<dbReference type="GO" id="GO:0008081">
    <property type="term" value="F:phosphoric diester hydrolase activity"/>
    <property type="evidence" value="ECO:0007669"/>
    <property type="project" value="InterPro"/>
</dbReference>
<organism evidence="2 3">
    <name type="scientific">Ornithobacterium rhinotracheale</name>
    <dbReference type="NCBI Taxonomy" id="28251"/>
    <lineage>
        <taxon>Bacteria</taxon>
        <taxon>Pseudomonadati</taxon>
        <taxon>Bacteroidota</taxon>
        <taxon>Flavobacteriia</taxon>
        <taxon>Flavobacteriales</taxon>
        <taxon>Weeksellaceae</taxon>
        <taxon>Ornithobacterium</taxon>
    </lineage>
</organism>
<dbReference type="PROSITE" id="PS51704">
    <property type="entry name" value="GP_PDE"/>
    <property type="match status" value="1"/>
</dbReference>
<reference evidence="2 3" key="1">
    <citation type="submission" date="2019-01" db="EMBL/GenBank/DDBJ databases">
        <title>Whole Genome of Ornithobacterium rhinotracheale FARPER-174b.</title>
        <authorList>
            <person name="Tataje-Lavanda L.A."/>
            <person name="Montalvan A."/>
            <person name="Montesinos R."/>
            <person name="Zimic M."/>
            <person name="Fernandez-Sanchez M."/>
            <person name="Fernandez-Diaz M."/>
        </authorList>
    </citation>
    <scope>NUCLEOTIDE SEQUENCE [LARGE SCALE GENOMIC DNA]</scope>
    <source>
        <strain evidence="2 3">FARPER-174b</strain>
    </source>
</reference>
<dbReference type="AlphaFoldDB" id="A0A3R5Y2L5"/>
<dbReference type="EMBL" id="CP035107">
    <property type="protein sequence ID" value="QAR30310.1"/>
    <property type="molecule type" value="Genomic_DNA"/>
</dbReference>